<organism evidence="12 13">
    <name type="scientific">Brachionus calyciflorus</name>
    <dbReference type="NCBI Taxonomy" id="104777"/>
    <lineage>
        <taxon>Eukaryota</taxon>
        <taxon>Metazoa</taxon>
        <taxon>Spiralia</taxon>
        <taxon>Gnathifera</taxon>
        <taxon>Rotifera</taxon>
        <taxon>Eurotatoria</taxon>
        <taxon>Monogononta</taxon>
        <taxon>Pseudotrocha</taxon>
        <taxon>Ploima</taxon>
        <taxon>Brachionidae</taxon>
        <taxon>Brachionus</taxon>
    </lineage>
</organism>
<dbReference type="Gene3D" id="3.10.200.10">
    <property type="entry name" value="Alpha carbonic anhydrase"/>
    <property type="match status" value="1"/>
</dbReference>
<evidence type="ECO:0000313" key="13">
    <source>
        <dbReference type="Proteomes" id="UP000663879"/>
    </source>
</evidence>
<evidence type="ECO:0000256" key="8">
    <source>
        <dbReference type="ARBA" id="ARBA00023239"/>
    </source>
</evidence>
<dbReference type="InterPro" id="IPR001148">
    <property type="entry name" value="CA_dom"/>
</dbReference>
<keyword evidence="5" id="KW-0964">Secreted</keyword>
<keyword evidence="13" id="KW-1185">Reference proteome</keyword>
<name>A0A813PB27_9BILA</name>
<reference evidence="12" key="1">
    <citation type="submission" date="2021-02" db="EMBL/GenBank/DDBJ databases">
        <authorList>
            <person name="Nowell W R."/>
        </authorList>
    </citation>
    <scope>NUCLEOTIDE SEQUENCE</scope>
    <source>
        <strain evidence="12">Ploen Becks lab</strain>
    </source>
</reference>
<comment type="cofactor">
    <cofactor evidence="1 10">
        <name>Zn(2+)</name>
        <dbReference type="ChEBI" id="CHEBI:29105"/>
    </cofactor>
</comment>
<comment type="similarity">
    <text evidence="3 10">Belongs to the alpha-carbonic anhydrase family.</text>
</comment>
<evidence type="ECO:0000256" key="4">
    <source>
        <dbReference type="ARBA" id="ARBA00012925"/>
    </source>
</evidence>
<evidence type="ECO:0000256" key="2">
    <source>
        <dbReference type="ARBA" id="ARBA00004498"/>
    </source>
</evidence>
<keyword evidence="8 10" id="KW-0456">Lyase</keyword>
<dbReference type="GO" id="GO:0004089">
    <property type="term" value="F:carbonate dehydratase activity"/>
    <property type="evidence" value="ECO:0007669"/>
    <property type="project" value="UniProtKB-UniRule"/>
</dbReference>
<evidence type="ECO:0000256" key="3">
    <source>
        <dbReference type="ARBA" id="ARBA00010718"/>
    </source>
</evidence>
<dbReference type="AlphaFoldDB" id="A0A813PB27"/>
<comment type="catalytic activity">
    <reaction evidence="9 10">
        <text>hydrogencarbonate + H(+) = CO2 + H2O</text>
        <dbReference type="Rhea" id="RHEA:10748"/>
        <dbReference type="ChEBI" id="CHEBI:15377"/>
        <dbReference type="ChEBI" id="CHEBI:15378"/>
        <dbReference type="ChEBI" id="CHEBI:16526"/>
        <dbReference type="ChEBI" id="CHEBI:17544"/>
        <dbReference type="EC" id="4.2.1.1"/>
    </reaction>
</comment>
<feature type="domain" description="Alpha-carbonic anhydrase" evidence="11">
    <location>
        <begin position="14"/>
        <end position="279"/>
    </location>
</feature>
<keyword evidence="7 10" id="KW-0862">Zinc</keyword>
<comment type="function">
    <text evidence="10">Reversible hydration of carbon dioxide.</text>
</comment>
<dbReference type="Pfam" id="PF00194">
    <property type="entry name" value="Carb_anhydrase"/>
    <property type="match status" value="1"/>
</dbReference>
<dbReference type="GO" id="GO:0008270">
    <property type="term" value="F:zinc ion binding"/>
    <property type="evidence" value="ECO:0007669"/>
    <property type="project" value="UniProtKB-UniRule"/>
</dbReference>
<accession>A0A813PB27</accession>
<sequence length="280" mass="31718">MSQQQKLDLFKIGLEWGYEGDYDPSNWCAKYPHASGTAQSPIDIQTNDAVYNEDLVKNPLTFSYDQDNFLTILNTGSSFKISGSENANSSVIGGPVQDIHKFLQFHMHWGKDDTIGSEHLIDGKSYAGELHFVNWNTQKYSSGGEAASSNNHDGLIVLGVMVQVGAHNTEFDKILNNFDEISLRDKKTKLKESLDVKKLFPNDTSSYWNYDGSLTTPPCTQCVQWVVFKEPIEISIEQLNRLRDLYQCKEESDCCDAYRLNQNFRPVCDLNGRKISKSFN</sequence>
<dbReference type="OrthoDB" id="429145at2759"/>
<evidence type="ECO:0000313" key="12">
    <source>
        <dbReference type="EMBL" id="CAF0750847.1"/>
    </source>
</evidence>
<dbReference type="InterPro" id="IPR018338">
    <property type="entry name" value="Carbonic_anhydrase_a-class_CS"/>
</dbReference>
<dbReference type="GO" id="GO:0005737">
    <property type="term" value="C:cytoplasm"/>
    <property type="evidence" value="ECO:0007669"/>
    <property type="project" value="TreeGrafter"/>
</dbReference>
<comment type="caution">
    <text evidence="12">The sequence shown here is derived from an EMBL/GenBank/DDBJ whole genome shotgun (WGS) entry which is preliminary data.</text>
</comment>
<evidence type="ECO:0000256" key="1">
    <source>
        <dbReference type="ARBA" id="ARBA00001947"/>
    </source>
</evidence>
<dbReference type="PROSITE" id="PS00162">
    <property type="entry name" value="ALPHA_CA_1"/>
    <property type="match status" value="1"/>
</dbReference>
<evidence type="ECO:0000259" key="11">
    <source>
        <dbReference type="PROSITE" id="PS51144"/>
    </source>
</evidence>
<dbReference type="PROSITE" id="PS51144">
    <property type="entry name" value="ALPHA_CA_2"/>
    <property type="match status" value="1"/>
</dbReference>
<dbReference type="PANTHER" id="PTHR18952">
    <property type="entry name" value="CARBONIC ANHYDRASE"/>
    <property type="match status" value="1"/>
</dbReference>
<comment type="subcellular location">
    <subcellularLocation>
        <location evidence="2">Secreted</location>
        <location evidence="2">Extracellular space</location>
        <location evidence="2">Extracellular matrix</location>
    </subcellularLocation>
</comment>
<gene>
    <name evidence="12" type="ORF">OXX778_LOCUS3906</name>
</gene>
<proteinExistence type="inferred from homology"/>
<evidence type="ECO:0000256" key="9">
    <source>
        <dbReference type="ARBA" id="ARBA00048348"/>
    </source>
</evidence>
<protein>
    <recommendedName>
        <fullName evidence="4 10">Carbonic anhydrase</fullName>
        <ecNumber evidence="4 10">4.2.1.1</ecNumber>
    </recommendedName>
</protein>
<dbReference type="EC" id="4.2.1.1" evidence="4 10"/>
<keyword evidence="5" id="KW-0272">Extracellular matrix</keyword>
<dbReference type="SUPFAM" id="SSF51069">
    <property type="entry name" value="Carbonic anhydrase"/>
    <property type="match status" value="1"/>
</dbReference>
<evidence type="ECO:0000256" key="10">
    <source>
        <dbReference type="RuleBase" id="RU367011"/>
    </source>
</evidence>
<evidence type="ECO:0000256" key="7">
    <source>
        <dbReference type="ARBA" id="ARBA00022833"/>
    </source>
</evidence>
<dbReference type="InterPro" id="IPR023561">
    <property type="entry name" value="Carbonic_anhydrase_a-class"/>
</dbReference>
<keyword evidence="6 10" id="KW-0479">Metal-binding</keyword>
<dbReference type="PANTHER" id="PTHR18952:SF141">
    <property type="entry name" value="CARBONIC ANHYDRASE"/>
    <property type="match status" value="1"/>
</dbReference>
<dbReference type="Proteomes" id="UP000663879">
    <property type="component" value="Unassembled WGS sequence"/>
</dbReference>
<dbReference type="InterPro" id="IPR036398">
    <property type="entry name" value="CA_dom_sf"/>
</dbReference>
<evidence type="ECO:0000256" key="5">
    <source>
        <dbReference type="ARBA" id="ARBA00022530"/>
    </source>
</evidence>
<evidence type="ECO:0000256" key="6">
    <source>
        <dbReference type="ARBA" id="ARBA00022723"/>
    </source>
</evidence>
<dbReference type="EMBL" id="CAJNOC010000364">
    <property type="protein sequence ID" value="CAF0750847.1"/>
    <property type="molecule type" value="Genomic_DNA"/>
</dbReference>
<dbReference type="CDD" id="cd00326">
    <property type="entry name" value="alpha_CA"/>
    <property type="match status" value="1"/>
</dbReference>
<dbReference type="SMART" id="SM01057">
    <property type="entry name" value="Carb_anhydrase"/>
    <property type="match status" value="1"/>
</dbReference>